<dbReference type="Proteomes" id="UP000256769">
    <property type="component" value="Unassembled WGS sequence"/>
</dbReference>
<organism evidence="1 2">
    <name type="scientific">Chryseobacterium flavum</name>
    <dbReference type="NCBI Taxonomy" id="415851"/>
    <lineage>
        <taxon>Bacteria</taxon>
        <taxon>Pseudomonadati</taxon>
        <taxon>Bacteroidota</taxon>
        <taxon>Flavobacteriia</taxon>
        <taxon>Flavobacteriales</taxon>
        <taxon>Weeksellaceae</taxon>
        <taxon>Chryseobacterium group</taxon>
        <taxon>Chryseobacterium</taxon>
    </lineage>
</organism>
<dbReference type="OrthoDB" id="1256879at2"/>
<accession>A0A3D9CQF5</accession>
<keyword evidence="2" id="KW-1185">Reference proteome</keyword>
<dbReference type="EMBL" id="QNUE01000004">
    <property type="protein sequence ID" value="REC68002.1"/>
    <property type="molecule type" value="Genomic_DNA"/>
</dbReference>
<comment type="caution">
    <text evidence="1">The sequence shown here is derived from an EMBL/GenBank/DDBJ whole genome shotgun (WGS) entry which is preliminary data.</text>
</comment>
<gene>
    <name evidence="1" type="ORF">DRF59_06745</name>
</gene>
<dbReference type="RefSeq" id="WP_123873659.1">
    <property type="nucleotide sequence ID" value="NZ_CBCRVL010000017.1"/>
</dbReference>
<name>A0A3D9CQF5_9FLAO</name>
<evidence type="ECO:0000313" key="1">
    <source>
        <dbReference type="EMBL" id="REC68002.1"/>
    </source>
</evidence>
<proteinExistence type="predicted"/>
<evidence type="ECO:0000313" key="2">
    <source>
        <dbReference type="Proteomes" id="UP000256769"/>
    </source>
</evidence>
<sequence>MGILFSTDTVRSLNKRQKLAMLTVVKTISDNATDSTKRLNQQKILTKYLSTFELNDIAMSNYEQHLIRIDLRSLTPNQRDYFIVMGHELLGSIQDRRLEDYNTLFEAFQSYGNITSSEFSGTIERLRGNSY</sequence>
<protein>
    <submittedName>
        <fullName evidence="1">Uncharacterized protein</fullName>
    </submittedName>
</protein>
<dbReference type="AlphaFoldDB" id="A0A3D9CQF5"/>
<reference evidence="1 2" key="1">
    <citation type="journal article" date="2007" name="Int. J. Syst. Evol. Microbiol.">
        <title>Chryseobacterium flavum sp. nov., isolated from polluted soil.</title>
        <authorList>
            <person name="Zhou Y."/>
            <person name="Dong J."/>
            <person name="Wang X."/>
            <person name="Huang X."/>
            <person name="Zhang K.Y."/>
            <person name="Zhang Y.Q."/>
            <person name="Guo Y.F."/>
            <person name="Lai R."/>
            <person name="Li W.J."/>
        </authorList>
    </citation>
    <scope>NUCLEOTIDE SEQUENCE [LARGE SCALE GENOMIC DNA]</scope>
    <source>
        <strain evidence="1 2">KCTC 12877</strain>
    </source>
</reference>